<sequence>MNHWLTHHPAPRREDPSDHLTGHPSELPAGPQSEQHDQWNLRARGETPTQRLDRNYSEILQEVRVAQTGVQLLLAFLLALAFTPRFGALTDFERSLYVASLILGAAATALLIAPAPFHRLLFQRRLKEQLVRACALFVQFGLALLMLSLSASMLLILDVVLGTGPAAWITAGTLAWFCLWWYAVPLWSRARHGREPGSAGRPQPGLPGDVDPRVHPELRQDVRDMGADRPWRQE</sequence>
<feature type="region of interest" description="Disordered" evidence="1">
    <location>
        <begin position="193"/>
        <end position="234"/>
    </location>
</feature>
<dbReference type="InterPro" id="IPR046291">
    <property type="entry name" value="DUF6328"/>
</dbReference>
<comment type="caution">
    <text evidence="3">The sequence shown here is derived from an EMBL/GenBank/DDBJ whole genome shotgun (WGS) entry which is preliminary data.</text>
</comment>
<evidence type="ECO:0000313" key="3">
    <source>
        <dbReference type="EMBL" id="MBG6137108.1"/>
    </source>
</evidence>
<proteinExistence type="predicted"/>
<dbReference type="RefSeq" id="WP_197004011.1">
    <property type="nucleotide sequence ID" value="NZ_BONS01000022.1"/>
</dbReference>
<gene>
    <name evidence="3" type="ORF">IW245_003302</name>
</gene>
<feature type="region of interest" description="Disordered" evidence="1">
    <location>
        <begin position="1"/>
        <end position="37"/>
    </location>
</feature>
<dbReference type="AlphaFoldDB" id="A0A8J7GIL4"/>
<feature type="compositionally biased region" description="Basic and acidic residues" evidence="1">
    <location>
        <begin position="210"/>
        <end position="234"/>
    </location>
</feature>
<dbReference type="Proteomes" id="UP000622552">
    <property type="component" value="Unassembled WGS sequence"/>
</dbReference>
<feature type="transmembrane region" description="Helical" evidence="2">
    <location>
        <begin position="63"/>
        <end position="83"/>
    </location>
</feature>
<protein>
    <submittedName>
        <fullName evidence="3">Uncharacterized protein</fullName>
    </submittedName>
</protein>
<feature type="compositionally biased region" description="Basic and acidic residues" evidence="1">
    <location>
        <begin position="11"/>
        <end position="21"/>
    </location>
</feature>
<feature type="transmembrane region" description="Helical" evidence="2">
    <location>
        <begin position="95"/>
        <end position="113"/>
    </location>
</feature>
<dbReference type="Pfam" id="PF19853">
    <property type="entry name" value="DUF6328"/>
    <property type="match status" value="1"/>
</dbReference>
<evidence type="ECO:0000256" key="1">
    <source>
        <dbReference type="SAM" id="MobiDB-lite"/>
    </source>
</evidence>
<reference evidence="3" key="1">
    <citation type="submission" date="2020-11" db="EMBL/GenBank/DDBJ databases">
        <title>Sequencing the genomes of 1000 actinobacteria strains.</title>
        <authorList>
            <person name="Klenk H.-P."/>
        </authorList>
    </citation>
    <scope>NUCLEOTIDE SEQUENCE</scope>
    <source>
        <strain evidence="3">DSM 45356</strain>
    </source>
</reference>
<keyword evidence="2" id="KW-0472">Membrane</keyword>
<feature type="transmembrane region" description="Helical" evidence="2">
    <location>
        <begin position="166"/>
        <end position="184"/>
    </location>
</feature>
<dbReference type="EMBL" id="JADOUF010000001">
    <property type="protein sequence ID" value="MBG6137108.1"/>
    <property type="molecule type" value="Genomic_DNA"/>
</dbReference>
<keyword evidence="2" id="KW-0812">Transmembrane</keyword>
<feature type="compositionally biased region" description="Basic residues" evidence="1">
    <location>
        <begin position="1"/>
        <end position="10"/>
    </location>
</feature>
<feature type="transmembrane region" description="Helical" evidence="2">
    <location>
        <begin position="134"/>
        <end position="160"/>
    </location>
</feature>
<evidence type="ECO:0000256" key="2">
    <source>
        <dbReference type="SAM" id="Phobius"/>
    </source>
</evidence>
<evidence type="ECO:0000313" key="4">
    <source>
        <dbReference type="Proteomes" id="UP000622552"/>
    </source>
</evidence>
<keyword evidence="2" id="KW-1133">Transmembrane helix</keyword>
<organism evidence="3 4">
    <name type="scientific">Longispora fulva</name>
    <dbReference type="NCBI Taxonomy" id="619741"/>
    <lineage>
        <taxon>Bacteria</taxon>
        <taxon>Bacillati</taxon>
        <taxon>Actinomycetota</taxon>
        <taxon>Actinomycetes</taxon>
        <taxon>Micromonosporales</taxon>
        <taxon>Micromonosporaceae</taxon>
        <taxon>Longispora</taxon>
    </lineage>
</organism>
<name>A0A8J7GIL4_9ACTN</name>
<accession>A0A8J7GIL4</accession>
<keyword evidence="4" id="KW-1185">Reference proteome</keyword>